<evidence type="ECO:0000313" key="1">
    <source>
        <dbReference type="EMBL" id="QHS84468.1"/>
    </source>
</evidence>
<dbReference type="AlphaFoldDB" id="A0A6C0AXI8"/>
<sequence>MSIENTMSKFNQALSDFYKLKRQYEDQIHKEISKLRKNTILTTKEKHDKFKQLKFKCVNCGKPGGSIFKLEDSMLSARCGNVENPCNLDIKLQKAKYNSITDEIEKLNILINTNRTETISSKLNFLFGYQNESKTLEEFNKLKLDLINEVKRYKKIYEMYINITNNFVDDKKKQLSIYDDTILGQINNFNELIKSYEESGNISYIKEALILYNNDILETAKKIQKLKYNINTVNYNENDNTYHLIQESITLEQLQIPIDNTQNKIITFKK</sequence>
<protein>
    <submittedName>
        <fullName evidence="1">Uncharacterized protein</fullName>
    </submittedName>
</protein>
<dbReference type="EMBL" id="MN738808">
    <property type="protein sequence ID" value="QHS84468.1"/>
    <property type="molecule type" value="Genomic_DNA"/>
</dbReference>
<name>A0A6C0AXI8_9ZZZZ</name>
<reference evidence="1" key="1">
    <citation type="journal article" date="2020" name="Nature">
        <title>Giant virus diversity and host interactions through global metagenomics.</title>
        <authorList>
            <person name="Schulz F."/>
            <person name="Roux S."/>
            <person name="Paez-Espino D."/>
            <person name="Jungbluth S."/>
            <person name="Walsh D.A."/>
            <person name="Denef V.J."/>
            <person name="McMahon K.D."/>
            <person name="Konstantinidis K.T."/>
            <person name="Eloe-Fadrosh E.A."/>
            <person name="Kyrpides N.C."/>
            <person name="Woyke T."/>
        </authorList>
    </citation>
    <scope>NUCLEOTIDE SEQUENCE</scope>
    <source>
        <strain evidence="1">GVMAG-S-ERX556022-25</strain>
    </source>
</reference>
<organism evidence="1">
    <name type="scientific">viral metagenome</name>
    <dbReference type="NCBI Taxonomy" id="1070528"/>
    <lineage>
        <taxon>unclassified sequences</taxon>
        <taxon>metagenomes</taxon>
        <taxon>organismal metagenomes</taxon>
    </lineage>
</organism>
<proteinExistence type="predicted"/>
<accession>A0A6C0AXI8</accession>